<reference evidence="2" key="2">
    <citation type="submission" date="2018-05" db="EMBL/GenBank/DDBJ databases">
        <title>OgluRS3 (Oryza glumaepatula Reference Sequence Version 3).</title>
        <authorList>
            <person name="Zhang J."/>
            <person name="Kudrna D."/>
            <person name="Lee S."/>
            <person name="Talag J."/>
            <person name="Welchert J."/>
            <person name="Wing R.A."/>
        </authorList>
    </citation>
    <scope>NUCLEOTIDE SEQUENCE [LARGE SCALE GENOMIC DNA]</scope>
</reference>
<feature type="chain" id="PRO_5002352361" description="Secreted protein" evidence="1">
    <location>
        <begin position="27"/>
        <end position="68"/>
    </location>
</feature>
<sequence>MSVRDGDDLLLLPFHLPLVMVCLALGREIPTTWCNCGQAYLTPIKTAKSTGFRGAMHGQGTHREMMSG</sequence>
<dbReference type="HOGENOM" id="CLU_2798071_0_0_1"/>
<feature type="signal peptide" evidence="1">
    <location>
        <begin position="1"/>
        <end position="26"/>
    </location>
</feature>
<evidence type="ECO:0000256" key="1">
    <source>
        <dbReference type="SAM" id="SignalP"/>
    </source>
</evidence>
<protein>
    <recommendedName>
        <fullName evidence="4">Secreted protein</fullName>
    </recommendedName>
</protein>
<keyword evidence="3" id="KW-1185">Reference proteome</keyword>
<reference evidence="2" key="1">
    <citation type="submission" date="2015-04" db="UniProtKB">
        <authorList>
            <consortium name="EnsemblPlants"/>
        </authorList>
    </citation>
    <scope>IDENTIFICATION</scope>
</reference>
<dbReference type="Proteomes" id="UP000026961">
    <property type="component" value="Chromosome 4"/>
</dbReference>
<dbReference type="AlphaFoldDB" id="A0A0D9ZLS8"/>
<dbReference type="Gramene" id="OGLUM04G15020.1">
    <property type="protein sequence ID" value="OGLUM04G15020.1"/>
    <property type="gene ID" value="OGLUM04G15020"/>
</dbReference>
<organism evidence="2">
    <name type="scientific">Oryza glumipatula</name>
    <dbReference type="NCBI Taxonomy" id="40148"/>
    <lineage>
        <taxon>Eukaryota</taxon>
        <taxon>Viridiplantae</taxon>
        <taxon>Streptophyta</taxon>
        <taxon>Embryophyta</taxon>
        <taxon>Tracheophyta</taxon>
        <taxon>Spermatophyta</taxon>
        <taxon>Magnoliopsida</taxon>
        <taxon>Liliopsida</taxon>
        <taxon>Poales</taxon>
        <taxon>Poaceae</taxon>
        <taxon>BOP clade</taxon>
        <taxon>Oryzoideae</taxon>
        <taxon>Oryzeae</taxon>
        <taxon>Oryzinae</taxon>
        <taxon>Oryza</taxon>
    </lineage>
</organism>
<proteinExistence type="predicted"/>
<evidence type="ECO:0000313" key="3">
    <source>
        <dbReference type="Proteomes" id="UP000026961"/>
    </source>
</evidence>
<evidence type="ECO:0008006" key="4">
    <source>
        <dbReference type="Google" id="ProtNLM"/>
    </source>
</evidence>
<evidence type="ECO:0000313" key="2">
    <source>
        <dbReference type="EnsemblPlants" id="OGLUM04G15020.1"/>
    </source>
</evidence>
<keyword evidence="1" id="KW-0732">Signal</keyword>
<accession>A0A0D9ZLS8</accession>
<name>A0A0D9ZLS8_9ORYZ</name>
<dbReference type="EnsemblPlants" id="OGLUM04G15020.1">
    <property type="protein sequence ID" value="OGLUM04G15020.1"/>
    <property type="gene ID" value="OGLUM04G15020"/>
</dbReference>